<reference evidence="2 3" key="1">
    <citation type="submission" date="2019-04" db="EMBL/GenBank/DDBJ databases">
        <title>Geobacter oryzae sp. nov., ferric-reducing bacteria isolated from paddy soil.</title>
        <authorList>
            <person name="Xu Z."/>
            <person name="Masuda Y."/>
            <person name="Itoh H."/>
            <person name="Senoo K."/>
        </authorList>
    </citation>
    <scope>NUCLEOTIDE SEQUENCE [LARGE SCALE GENOMIC DNA]</scope>
    <source>
        <strain evidence="2 3">Red111</strain>
    </source>
</reference>
<dbReference type="SUPFAM" id="SSF48371">
    <property type="entry name" value="ARM repeat"/>
    <property type="match status" value="1"/>
</dbReference>
<dbReference type="Gene3D" id="1.25.10.10">
    <property type="entry name" value="Leucine-rich Repeat Variant"/>
    <property type="match status" value="1"/>
</dbReference>
<keyword evidence="3" id="KW-1185">Reference proteome</keyword>
<dbReference type="InterPro" id="IPR011989">
    <property type="entry name" value="ARM-like"/>
</dbReference>
<evidence type="ECO:0000256" key="1">
    <source>
        <dbReference type="SAM" id="MobiDB-lite"/>
    </source>
</evidence>
<dbReference type="SMART" id="SM00567">
    <property type="entry name" value="EZ_HEAT"/>
    <property type="match status" value="6"/>
</dbReference>
<proteinExistence type="predicted"/>
<dbReference type="EMBL" id="SRSC01000003">
    <property type="protein sequence ID" value="TGU71136.1"/>
    <property type="molecule type" value="Genomic_DNA"/>
</dbReference>
<sequence length="538" mass="58189">MPEDMKNIADDSERLAPACQKALGDTSKALKAFAFYPENHPLRRQIFDSAYQSMAALAAMGRISLIVQRGGFAIAGSQSVIETNPMTKALAQELFARELQRITIQPELSLADFSALLSILAVAPQKIAEEGGVGEMLAKAGVTTVTVNQIDVTAVFTKKTAGQPEQDATEEGAVGDEEREPEPEPETVTAQSGAAPQAEPGIDQILAALADEKDESRYRQLTRLLLKKALPLKLEGNFDRLYVVFLRLIPQLADPARSAACREAALEVLEQLCLGEMAEHLLDHLEDVDFPQKEEICRILKLGGGGVAEAIARRLAATGSRASRKALGTALVRMGTAAQPQVLPLLKDGRIAVVQMAVAILGEIGTRDAVRALTVTLQHPDQRVRMESIRSLARIGGMEATGVVLSLIQAEDEAAAVQAITWLGNCRNHAALEPLLQLVARRDLMGKLQVLKKEALRAIGRIGDRRALDPLFRLVRRRHLIAPARRLEQKLSAIEAIAALGGEQARVFLQEISAGGGELARPAQVVLEAMQHRGDEHE</sequence>
<dbReference type="InterPro" id="IPR004155">
    <property type="entry name" value="PBS_lyase_HEAT"/>
</dbReference>
<organism evidence="2 3">
    <name type="scientific">Geomonas terrae</name>
    <dbReference type="NCBI Taxonomy" id="2562681"/>
    <lineage>
        <taxon>Bacteria</taxon>
        <taxon>Pseudomonadati</taxon>
        <taxon>Thermodesulfobacteriota</taxon>
        <taxon>Desulfuromonadia</taxon>
        <taxon>Geobacterales</taxon>
        <taxon>Geobacteraceae</taxon>
        <taxon>Geomonas</taxon>
    </lineage>
</organism>
<name>A0A4S1CDR2_9BACT</name>
<comment type="caution">
    <text evidence="2">The sequence shown here is derived from an EMBL/GenBank/DDBJ whole genome shotgun (WGS) entry which is preliminary data.</text>
</comment>
<feature type="region of interest" description="Disordered" evidence="1">
    <location>
        <begin position="158"/>
        <end position="197"/>
    </location>
</feature>
<evidence type="ECO:0008006" key="4">
    <source>
        <dbReference type="Google" id="ProtNLM"/>
    </source>
</evidence>
<gene>
    <name evidence="2" type="ORF">E4633_12360</name>
</gene>
<dbReference type="Proteomes" id="UP000306416">
    <property type="component" value="Unassembled WGS sequence"/>
</dbReference>
<accession>A0A4S1CDR2</accession>
<evidence type="ECO:0000313" key="2">
    <source>
        <dbReference type="EMBL" id="TGU71136.1"/>
    </source>
</evidence>
<feature type="compositionally biased region" description="Acidic residues" evidence="1">
    <location>
        <begin position="167"/>
        <end position="185"/>
    </location>
</feature>
<evidence type="ECO:0000313" key="3">
    <source>
        <dbReference type="Proteomes" id="UP000306416"/>
    </source>
</evidence>
<dbReference type="InterPro" id="IPR016024">
    <property type="entry name" value="ARM-type_fold"/>
</dbReference>
<dbReference type="AlphaFoldDB" id="A0A4S1CDR2"/>
<dbReference type="Pfam" id="PF13646">
    <property type="entry name" value="HEAT_2"/>
    <property type="match status" value="1"/>
</dbReference>
<dbReference type="Pfam" id="PF03130">
    <property type="entry name" value="HEAT_PBS"/>
    <property type="match status" value="1"/>
</dbReference>
<protein>
    <recommendedName>
        <fullName evidence="4">HEAT repeat domain-containing protein</fullName>
    </recommendedName>
</protein>